<dbReference type="SUPFAM" id="SSF49899">
    <property type="entry name" value="Concanavalin A-like lectins/glucanases"/>
    <property type="match status" value="1"/>
</dbReference>
<evidence type="ECO:0000313" key="5">
    <source>
        <dbReference type="EMBL" id="VYU27314.1"/>
    </source>
</evidence>
<accession>A0A6N3DHR4</accession>
<feature type="domain" description="Fibronectin type-III" evidence="4">
    <location>
        <begin position="549"/>
        <end position="638"/>
    </location>
</feature>
<dbReference type="Pfam" id="PF14200">
    <property type="entry name" value="RicinB_lectin_2"/>
    <property type="match status" value="1"/>
</dbReference>
<dbReference type="PANTHER" id="PTHR42535">
    <property type="entry name" value="OOKINETE PROTEIN, PUTATIVE-RELATED"/>
    <property type="match status" value="1"/>
</dbReference>
<dbReference type="InterPro" id="IPR017853">
    <property type="entry name" value="GH"/>
</dbReference>
<dbReference type="SUPFAM" id="SSF50370">
    <property type="entry name" value="Ricin B-like lectins"/>
    <property type="match status" value="1"/>
</dbReference>
<dbReference type="PROSITE" id="PS50231">
    <property type="entry name" value="RICIN_B_LECTIN"/>
    <property type="match status" value="1"/>
</dbReference>
<evidence type="ECO:0000259" key="4">
    <source>
        <dbReference type="PROSITE" id="PS50853"/>
    </source>
</evidence>
<gene>
    <name evidence="5" type="ORF">PCLFYP37_02369</name>
</gene>
<dbReference type="InterPro" id="IPR000772">
    <property type="entry name" value="Ricin_B_lectin"/>
</dbReference>
<feature type="chain" id="PRO_5026940680" evidence="3">
    <location>
        <begin position="24"/>
        <end position="935"/>
    </location>
</feature>
<dbReference type="Gene3D" id="2.60.40.10">
    <property type="entry name" value="Immunoglobulins"/>
    <property type="match status" value="1"/>
</dbReference>
<dbReference type="PROSITE" id="PS50853">
    <property type="entry name" value="FN3"/>
    <property type="match status" value="1"/>
</dbReference>
<dbReference type="InterPro" id="IPR026444">
    <property type="entry name" value="Secre_tail"/>
</dbReference>
<dbReference type="CDD" id="cd00161">
    <property type="entry name" value="beta-trefoil_Ricin-like"/>
    <property type="match status" value="1"/>
</dbReference>
<keyword evidence="2" id="KW-1015">Disulfide bond</keyword>
<dbReference type="Pfam" id="PF13385">
    <property type="entry name" value="Laminin_G_3"/>
    <property type="match status" value="1"/>
</dbReference>
<dbReference type="PANTHER" id="PTHR42535:SF2">
    <property type="entry name" value="CHROMOSOME UNDETERMINED SCAFFOLD_146, WHOLE GENOME SHOTGUN SEQUENCE"/>
    <property type="match status" value="1"/>
</dbReference>
<dbReference type="GO" id="GO:0030246">
    <property type="term" value="F:carbohydrate binding"/>
    <property type="evidence" value="ECO:0007669"/>
    <property type="project" value="UniProtKB-KW"/>
</dbReference>
<dbReference type="SUPFAM" id="SSF49265">
    <property type="entry name" value="Fibronectin type III"/>
    <property type="match status" value="1"/>
</dbReference>
<evidence type="ECO:0000256" key="1">
    <source>
        <dbReference type="ARBA" id="ARBA00022729"/>
    </source>
</evidence>
<dbReference type="EMBL" id="CACRUT010000015">
    <property type="protein sequence ID" value="VYU27314.1"/>
    <property type="molecule type" value="Genomic_DNA"/>
</dbReference>
<dbReference type="Gene3D" id="2.60.120.200">
    <property type="match status" value="1"/>
</dbReference>
<protein>
    <submittedName>
        <fullName evidence="5">Ricin-type beta-trefoil lectin domain protein</fullName>
    </submittedName>
</protein>
<organism evidence="5">
    <name type="scientific">Paraprevotella clara</name>
    <dbReference type="NCBI Taxonomy" id="454154"/>
    <lineage>
        <taxon>Bacteria</taxon>
        <taxon>Pseudomonadati</taxon>
        <taxon>Bacteroidota</taxon>
        <taxon>Bacteroidia</taxon>
        <taxon>Bacteroidales</taxon>
        <taxon>Prevotellaceae</taxon>
        <taxon>Paraprevotella</taxon>
    </lineage>
</organism>
<dbReference type="InterPro" id="IPR036116">
    <property type="entry name" value="FN3_sf"/>
</dbReference>
<proteinExistence type="predicted"/>
<evidence type="ECO:0000256" key="2">
    <source>
        <dbReference type="ARBA" id="ARBA00023157"/>
    </source>
</evidence>
<keyword evidence="5" id="KW-0430">Lectin</keyword>
<dbReference type="InterPro" id="IPR013320">
    <property type="entry name" value="ConA-like_dom_sf"/>
</dbReference>
<dbReference type="SMART" id="SM00560">
    <property type="entry name" value="LamGL"/>
    <property type="match status" value="1"/>
</dbReference>
<dbReference type="GO" id="GO:0005975">
    <property type="term" value="P:carbohydrate metabolic process"/>
    <property type="evidence" value="ECO:0007669"/>
    <property type="project" value="UniProtKB-ARBA"/>
</dbReference>
<dbReference type="InterPro" id="IPR006558">
    <property type="entry name" value="LamG-like"/>
</dbReference>
<keyword evidence="1 3" id="KW-0732">Signal</keyword>
<dbReference type="InterPro" id="IPR003961">
    <property type="entry name" value="FN3_dom"/>
</dbReference>
<dbReference type="InterPro" id="IPR013783">
    <property type="entry name" value="Ig-like_fold"/>
</dbReference>
<dbReference type="NCBIfam" id="TIGR04183">
    <property type="entry name" value="Por_Secre_tail"/>
    <property type="match status" value="1"/>
</dbReference>
<dbReference type="GO" id="GO:0004553">
    <property type="term" value="F:hydrolase activity, hydrolyzing O-glycosyl compounds"/>
    <property type="evidence" value="ECO:0007669"/>
    <property type="project" value="UniProtKB-ARBA"/>
</dbReference>
<dbReference type="SUPFAM" id="SSF51445">
    <property type="entry name" value="(Trans)glycosidases"/>
    <property type="match status" value="1"/>
</dbReference>
<name>A0A6N3DHR4_9BACT</name>
<feature type="signal peptide" evidence="3">
    <location>
        <begin position="1"/>
        <end position="23"/>
    </location>
</feature>
<dbReference type="InterPro" id="IPR035992">
    <property type="entry name" value="Ricin_B-like_lectins"/>
</dbReference>
<evidence type="ECO:0000256" key="3">
    <source>
        <dbReference type="SAM" id="SignalP"/>
    </source>
</evidence>
<dbReference type="Gene3D" id="2.80.10.50">
    <property type="match status" value="1"/>
</dbReference>
<dbReference type="RefSeq" id="WP_412443059.1">
    <property type="nucleotide sequence ID" value="NZ_CACRUT010000015.1"/>
</dbReference>
<dbReference type="AlphaFoldDB" id="A0A6N3DHR4"/>
<sequence length="935" mass="105276">MKSKTLRLISIMMVSWNTFPTFAQNFSSSSNLEPQPTADRVVPFHLSEKGLVHGKVEWGADIAWFDENNLRRSAAFMDKENLEVVRTSFQPTYALTDGDLHPYQKDIIEARIAMLKWVKPDVKLMLNCDHPHVDPWYETNAEAWAELIDVSTKYYQDAGYEVVSVAPFNEPDFGWNQWIPGSQDGTLNTVQRKNGFRKIAEELHKNPRFDGIRICGGNTLNCDEALPWYNSLKEQLDEGNTHQLAGSFDSFAQFFTTVREDGKHATADEMHNVAEAMVGLEYGLQTGIWWGSAEYTRGEFCKASHGERLAYAEHRPNWTAASVYRAPDGKVQAFGGTSERQAVTTTYRFLSKERDVFFDGHGPQREYVMELPGGAPGSYQNGQTNAETVVNITWGDDVQPVVEGTYTLFNKGNRKLLDNHNGSLTTSTYSTGKKSLQWYVNPVDARIGGAFSYHQILSVTSNQTLDVLNWSMDEGAEIILYQNNKGTNEQWYLEYAGDGWFRIRSRHSSLCLKASGNKVIQDKLDETADSQLWRFIRTGVRPRVRDIDAPTGVKAESRASSVLLTWDKADATDPTYTVLRSDNPEDGYEIIARYVADTAFVDNKAEEGKTYYYTVKTVDASVNTSPASSTASATVAPTDALVVRYEFEENVHDTTLNIRHGAIPEDGVYAEGKSGRYALSLDGSAQYVQLPTNVADHAETTISTWIYWEGGNNWQRIFDFGNGEDEYMFLTVRSDDGRIRFAIRNGGDEQQIDGERITAYRKEWIHLAVTMGEEEVCLYLNGELMASSKDITLRPSDFHPLLNYIGRSQFAADPLFNGYIDDFRIYDYALDAEDIKKLADSTTRICGTPKDEPGTFDVGPLPADRRLDVHYLLDNGPERVDFHIYDLQGNMQLTQRGMNGSTTSFDVSGLPDGVYILKARCGQANDSRKFTIRHP</sequence>
<reference evidence="5" key="1">
    <citation type="submission" date="2019-11" db="EMBL/GenBank/DDBJ databases">
        <authorList>
            <person name="Feng L."/>
        </authorList>
    </citation>
    <scope>NUCLEOTIDE SEQUENCE</scope>
    <source>
        <strain evidence="5">PclaraLFYP37</strain>
    </source>
</reference>